<dbReference type="OrthoDB" id="1751331at2759"/>
<evidence type="ECO:0000256" key="1">
    <source>
        <dbReference type="ARBA" id="ARBA00005690"/>
    </source>
</evidence>
<dbReference type="Proteomes" id="UP000007879">
    <property type="component" value="Unassembled WGS sequence"/>
</dbReference>
<dbReference type="InterPro" id="IPR004365">
    <property type="entry name" value="NA-bd_OB_tRNA"/>
</dbReference>
<dbReference type="FunFam" id="2.40.50.140:FF:000041">
    <property type="entry name" value="Replication protein A subunit"/>
    <property type="match status" value="1"/>
</dbReference>
<dbReference type="InterPro" id="IPR012340">
    <property type="entry name" value="NA-bd_OB-fold"/>
</dbReference>
<feature type="region of interest" description="Disordered" evidence="7">
    <location>
        <begin position="118"/>
        <end position="167"/>
    </location>
</feature>
<reference evidence="11" key="2">
    <citation type="submission" date="2017-05" db="UniProtKB">
        <authorList>
            <consortium name="EnsemblMetazoa"/>
        </authorList>
    </citation>
    <scope>IDENTIFICATION</scope>
</reference>
<evidence type="ECO:0000256" key="3">
    <source>
        <dbReference type="ARBA" id="ARBA00022723"/>
    </source>
</evidence>
<dbReference type="EnsemblMetazoa" id="Aqu2.1.27209_001">
    <property type="protein sequence ID" value="Aqu2.1.27209_001"/>
    <property type="gene ID" value="Aqu2.1.27209"/>
</dbReference>
<dbReference type="OMA" id="NDSAERC"/>
<dbReference type="GO" id="GO:0008270">
    <property type="term" value="F:zinc ion binding"/>
    <property type="evidence" value="ECO:0007669"/>
    <property type="project" value="UniProtKB-KW"/>
</dbReference>
<dbReference type="GO" id="GO:0003677">
    <property type="term" value="F:DNA binding"/>
    <property type="evidence" value="ECO:0007669"/>
    <property type="project" value="UniProtKB-KW"/>
</dbReference>
<keyword evidence="3" id="KW-0479">Metal-binding</keyword>
<dbReference type="KEGG" id="aqu:105313379"/>
<dbReference type="STRING" id="400682.A0A1X7UGX3"/>
<dbReference type="FunCoup" id="A0A1X7UGX3">
    <property type="interactions" value="802"/>
</dbReference>
<evidence type="ECO:0000313" key="12">
    <source>
        <dbReference type="Proteomes" id="UP000007879"/>
    </source>
</evidence>
<sequence length="381" mass="41098">MAQFDVSLLSGGAIKASMEGQAPPSPRLQILGIKGFTNDSRGGGAQKYRIQVSDGIHCGAGMLATQLNEKITSNEISKYCIVRVDKMLINSIGAKKVMIFIKLTVLYSAQDVGGMLGTPRQLNSDSADSNSTTPTVKDEPLARPPLAQRSQVGVAPAPVAPQPIQTPPRFYGNSAQRTGGMGGASNLMQSPGGGTKNVVPITALNPYQNKWTIKARVTSKPPLRHYNNSRGEGRILTLEFVDHSGEIRATAFNEDADRFFPNVEVNKVYYVSRGRIKPANKIYYANNDYELTLGAETTIEECFDDVSDMPSTASFNFTSIGDLESKPKDSIIDVIGVCVSAAELGSVTVRSSNKKVSKRDITLVDRSGRSIICTIWGTSVR</sequence>
<dbReference type="Pfam" id="PF01336">
    <property type="entry name" value="tRNA_anti-codon"/>
    <property type="match status" value="1"/>
</dbReference>
<dbReference type="Gene3D" id="2.40.50.140">
    <property type="entry name" value="Nucleic acid-binding proteins"/>
    <property type="match status" value="3"/>
</dbReference>
<dbReference type="CDD" id="cd04477">
    <property type="entry name" value="RPA1N"/>
    <property type="match status" value="1"/>
</dbReference>
<feature type="domain" description="Replication factor-A protein 1 N-terminal" evidence="9">
    <location>
        <begin position="9"/>
        <end position="107"/>
    </location>
</feature>
<dbReference type="CDD" id="cd04474">
    <property type="entry name" value="RPA1_DBD_A"/>
    <property type="match status" value="1"/>
</dbReference>
<dbReference type="InParanoid" id="A0A1X7UGX3"/>
<evidence type="ECO:0000256" key="2">
    <source>
        <dbReference type="ARBA" id="ARBA00019850"/>
    </source>
</evidence>
<name>A0A1X7UGX3_AMPQE</name>
<dbReference type="GO" id="GO:0006260">
    <property type="term" value="P:DNA replication"/>
    <property type="evidence" value="ECO:0007669"/>
    <property type="project" value="InterPro"/>
</dbReference>
<dbReference type="GO" id="GO:0005634">
    <property type="term" value="C:nucleus"/>
    <property type="evidence" value="ECO:0007669"/>
    <property type="project" value="InterPro"/>
</dbReference>
<dbReference type="Pfam" id="PF04057">
    <property type="entry name" value="Rep-A_N"/>
    <property type="match status" value="1"/>
</dbReference>
<evidence type="ECO:0000256" key="6">
    <source>
        <dbReference type="ARBA" id="ARBA00023125"/>
    </source>
</evidence>
<dbReference type="InterPro" id="IPR031657">
    <property type="entry name" value="REPA_OB_2"/>
</dbReference>
<feature type="domain" description="OB" evidence="8">
    <location>
        <begin position="211"/>
        <end position="281"/>
    </location>
</feature>
<dbReference type="SUPFAM" id="SSF50249">
    <property type="entry name" value="Nucleic acid-binding proteins"/>
    <property type="match status" value="3"/>
</dbReference>
<dbReference type="PANTHER" id="PTHR47165">
    <property type="entry name" value="OS03G0429900 PROTEIN"/>
    <property type="match status" value="1"/>
</dbReference>
<evidence type="ECO:0000259" key="10">
    <source>
        <dbReference type="Pfam" id="PF16900"/>
    </source>
</evidence>
<feature type="domain" description="Replication protein A OB" evidence="10">
    <location>
        <begin position="320"/>
        <end position="378"/>
    </location>
</feature>
<keyword evidence="5" id="KW-0862">Zinc</keyword>
<evidence type="ECO:0000259" key="9">
    <source>
        <dbReference type="Pfam" id="PF04057"/>
    </source>
</evidence>
<evidence type="ECO:0000313" key="11">
    <source>
        <dbReference type="EnsemblMetazoa" id="Aqu2.1.27209_001"/>
    </source>
</evidence>
<keyword evidence="12" id="KW-1185">Reference proteome</keyword>
<accession>A0A1X7UGX3</accession>
<protein>
    <recommendedName>
        <fullName evidence="2">Replication protein A 70 kDa DNA-binding subunit</fullName>
    </recommendedName>
</protein>
<dbReference type="eggNOG" id="KOG0851">
    <property type="taxonomic scope" value="Eukaryota"/>
</dbReference>
<organism evidence="11">
    <name type="scientific">Amphimedon queenslandica</name>
    <name type="common">Sponge</name>
    <dbReference type="NCBI Taxonomy" id="400682"/>
    <lineage>
        <taxon>Eukaryota</taxon>
        <taxon>Metazoa</taxon>
        <taxon>Porifera</taxon>
        <taxon>Demospongiae</taxon>
        <taxon>Heteroscleromorpha</taxon>
        <taxon>Haplosclerida</taxon>
        <taxon>Niphatidae</taxon>
        <taxon>Amphimedon</taxon>
    </lineage>
</organism>
<feature type="compositionally biased region" description="Polar residues" evidence="7">
    <location>
        <begin position="120"/>
        <end position="135"/>
    </location>
</feature>
<dbReference type="AlphaFoldDB" id="A0A1X7UGX3"/>
<dbReference type="Pfam" id="PF16900">
    <property type="entry name" value="REPA_OB_2"/>
    <property type="match status" value="1"/>
</dbReference>
<dbReference type="EnsemblMetazoa" id="XM_011406760.2">
    <property type="protein sequence ID" value="XP_011405062.1"/>
    <property type="gene ID" value="LOC105313379"/>
</dbReference>
<evidence type="ECO:0000256" key="5">
    <source>
        <dbReference type="ARBA" id="ARBA00022833"/>
    </source>
</evidence>
<comment type="similarity">
    <text evidence="1">Belongs to the replication factor A protein 1 family.</text>
</comment>
<gene>
    <name evidence="11" type="primary">105313379</name>
</gene>
<dbReference type="InterPro" id="IPR007199">
    <property type="entry name" value="Rep_factor-A_N"/>
</dbReference>
<evidence type="ECO:0000256" key="7">
    <source>
        <dbReference type="SAM" id="MobiDB-lite"/>
    </source>
</evidence>
<keyword evidence="6" id="KW-0238">DNA-binding</keyword>
<evidence type="ECO:0000256" key="4">
    <source>
        <dbReference type="ARBA" id="ARBA00022771"/>
    </source>
</evidence>
<evidence type="ECO:0000259" key="8">
    <source>
        <dbReference type="Pfam" id="PF01336"/>
    </source>
</evidence>
<keyword evidence="4" id="KW-0863">Zinc-finger</keyword>
<proteinExistence type="inferred from homology"/>
<dbReference type="PANTHER" id="PTHR47165:SF4">
    <property type="entry name" value="OS03G0429900 PROTEIN"/>
    <property type="match status" value="1"/>
</dbReference>
<reference evidence="12" key="1">
    <citation type="journal article" date="2010" name="Nature">
        <title>The Amphimedon queenslandica genome and the evolution of animal complexity.</title>
        <authorList>
            <person name="Srivastava M."/>
            <person name="Simakov O."/>
            <person name="Chapman J."/>
            <person name="Fahey B."/>
            <person name="Gauthier M.E."/>
            <person name="Mitros T."/>
            <person name="Richards G.S."/>
            <person name="Conaco C."/>
            <person name="Dacre M."/>
            <person name="Hellsten U."/>
            <person name="Larroux C."/>
            <person name="Putnam N.H."/>
            <person name="Stanke M."/>
            <person name="Adamska M."/>
            <person name="Darling A."/>
            <person name="Degnan S.M."/>
            <person name="Oakley T.H."/>
            <person name="Plachetzki D.C."/>
            <person name="Zhai Y."/>
            <person name="Adamski M."/>
            <person name="Calcino A."/>
            <person name="Cummins S.F."/>
            <person name="Goodstein D.M."/>
            <person name="Harris C."/>
            <person name="Jackson D.J."/>
            <person name="Leys S.P."/>
            <person name="Shu S."/>
            <person name="Woodcroft B.J."/>
            <person name="Vervoort M."/>
            <person name="Kosik K.S."/>
            <person name="Manning G."/>
            <person name="Degnan B.M."/>
            <person name="Rokhsar D.S."/>
        </authorList>
    </citation>
    <scope>NUCLEOTIDE SEQUENCE [LARGE SCALE GENOMIC DNA]</scope>
</reference>